<evidence type="ECO:0000313" key="9">
    <source>
        <dbReference type="Proteomes" id="UP001144280"/>
    </source>
</evidence>
<accession>A0ABQ5R9L6</accession>
<dbReference type="InterPro" id="IPR010290">
    <property type="entry name" value="TM_effector"/>
</dbReference>
<feature type="transmembrane region" description="Helical" evidence="7">
    <location>
        <begin position="292"/>
        <end position="310"/>
    </location>
</feature>
<dbReference type="Pfam" id="PF05977">
    <property type="entry name" value="MFS_3"/>
    <property type="match status" value="1"/>
</dbReference>
<dbReference type="SUPFAM" id="SSF103473">
    <property type="entry name" value="MFS general substrate transporter"/>
    <property type="match status" value="1"/>
</dbReference>
<dbReference type="Proteomes" id="UP001144280">
    <property type="component" value="Unassembled WGS sequence"/>
</dbReference>
<dbReference type="RefSeq" id="WP_281905667.1">
    <property type="nucleotide sequence ID" value="NZ_BSDI01000085.1"/>
</dbReference>
<keyword evidence="6 7" id="KW-0472">Membrane</keyword>
<evidence type="ECO:0000256" key="1">
    <source>
        <dbReference type="ARBA" id="ARBA00004651"/>
    </source>
</evidence>
<evidence type="ECO:0000256" key="3">
    <source>
        <dbReference type="ARBA" id="ARBA00022475"/>
    </source>
</evidence>
<sequence length="415" mass="42511">MSTAVVVPVGEGARRDFRLLWIGQTSSKLGSTITSVALPLVAVSTLDASAFLVAMLPAATWLPWLILGLPAGVWVDRLPRRTVMIVADLIALAVVLSVPIAAWLGVLHIGHLLAAALLTGAASVFFQTAYQTYPPVLLPTAALPAANAKLQGSESAAQVVGPGIGGLVAQLFGAVTGLLGDALSFLISAICLLRIETREKVTRSAETNTLREVGEGLRFVFSDPYLRVLTAFGAASNIGLIGYQAVLVVFLTRVVGVSPGAVGGLIAAMGLGGVAGAALATPIGRRFGTARGMIMCELGAAPFGLLIALGGPGPRLGFVVVGGFVLVAGVVAGNVIKASFRQSYPPPHLLGRVTASKQLVNFGTIPLGALLAGGLASTIGVRQTMWLMLACVVLAALILLAEPIRGRRDLPTSVA</sequence>
<evidence type="ECO:0000313" key="8">
    <source>
        <dbReference type="EMBL" id="GLI03439.1"/>
    </source>
</evidence>
<evidence type="ECO:0000256" key="7">
    <source>
        <dbReference type="SAM" id="Phobius"/>
    </source>
</evidence>
<dbReference type="EMBL" id="BSDI01000085">
    <property type="protein sequence ID" value="GLI03439.1"/>
    <property type="molecule type" value="Genomic_DNA"/>
</dbReference>
<feature type="transmembrane region" description="Helical" evidence="7">
    <location>
        <begin position="82"/>
        <end position="105"/>
    </location>
</feature>
<evidence type="ECO:0000256" key="6">
    <source>
        <dbReference type="ARBA" id="ARBA00023136"/>
    </source>
</evidence>
<evidence type="ECO:0000256" key="4">
    <source>
        <dbReference type="ARBA" id="ARBA00022692"/>
    </source>
</evidence>
<gene>
    <name evidence="8" type="ORF">Pa4123_87170</name>
</gene>
<keyword evidence="9" id="KW-1185">Reference proteome</keyword>
<dbReference type="InterPro" id="IPR036259">
    <property type="entry name" value="MFS_trans_sf"/>
</dbReference>
<feature type="transmembrane region" description="Helical" evidence="7">
    <location>
        <begin position="257"/>
        <end position="280"/>
    </location>
</feature>
<feature type="transmembrane region" description="Helical" evidence="7">
    <location>
        <begin position="385"/>
        <end position="401"/>
    </location>
</feature>
<reference evidence="8" key="1">
    <citation type="submission" date="2022-12" db="EMBL/GenBank/DDBJ databases">
        <title>New Phytohabitans aurantiacus sp. RD004123 nov., an actinomycete isolated from soil.</title>
        <authorList>
            <person name="Triningsih D.W."/>
            <person name="Harunari E."/>
            <person name="Igarashi Y."/>
        </authorList>
    </citation>
    <scope>NUCLEOTIDE SEQUENCE</scope>
    <source>
        <strain evidence="8">RD004123</strain>
    </source>
</reference>
<evidence type="ECO:0000256" key="5">
    <source>
        <dbReference type="ARBA" id="ARBA00022989"/>
    </source>
</evidence>
<comment type="subcellular location">
    <subcellularLocation>
        <location evidence="1">Cell membrane</location>
        <topology evidence="1">Multi-pass membrane protein</topology>
    </subcellularLocation>
</comment>
<protein>
    <submittedName>
        <fullName evidence="8">MFS transporter</fullName>
    </submittedName>
</protein>
<keyword evidence="4 7" id="KW-0812">Transmembrane</keyword>
<dbReference type="PANTHER" id="PTHR23513">
    <property type="entry name" value="INTEGRAL MEMBRANE EFFLUX PROTEIN-RELATED"/>
    <property type="match status" value="1"/>
</dbReference>
<feature type="transmembrane region" description="Helical" evidence="7">
    <location>
        <begin position="171"/>
        <end position="193"/>
    </location>
</feature>
<name>A0ABQ5R9L6_9ACTN</name>
<evidence type="ECO:0000256" key="2">
    <source>
        <dbReference type="ARBA" id="ARBA00022448"/>
    </source>
</evidence>
<keyword evidence="2" id="KW-0813">Transport</keyword>
<keyword evidence="5 7" id="KW-1133">Transmembrane helix</keyword>
<keyword evidence="3" id="KW-1003">Cell membrane</keyword>
<feature type="transmembrane region" description="Helical" evidence="7">
    <location>
        <begin position="359"/>
        <end position="379"/>
    </location>
</feature>
<dbReference type="Gene3D" id="1.20.1250.20">
    <property type="entry name" value="MFS general substrate transporter like domains"/>
    <property type="match status" value="1"/>
</dbReference>
<feature type="transmembrane region" description="Helical" evidence="7">
    <location>
        <begin position="316"/>
        <end position="338"/>
    </location>
</feature>
<dbReference type="CDD" id="cd06173">
    <property type="entry name" value="MFS_MefA_like"/>
    <property type="match status" value="1"/>
</dbReference>
<comment type="caution">
    <text evidence="8">The sequence shown here is derived from an EMBL/GenBank/DDBJ whole genome shotgun (WGS) entry which is preliminary data.</text>
</comment>
<dbReference type="PANTHER" id="PTHR23513:SF6">
    <property type="entry name" value="MAJOR FACILITATOR SUPERFAMILY ASSOCIATED DOMAIN-CONTAINING PROTEIN"/>
    <property type="match status" value="1"/>
</dbReference>
<feature type="transmembrane region" description="Helical" evidence="7">
    <location>
        <begin position="228"/>
        <end position="251"/>
    </location>
</feature>
<proteinExistence type="predicted"/>
<organism evidence="8 9">
    <name type="scientific">Phytohabitans aurantiacus</name>
    <dbReference type="NCBI Taxonomy" id="3016789"/>
    <lineage>
        <taxon>Bacteria</taxon>
        <taxon>Bacillati</taxon>
        <taxon>Actinomycetota</taxon>
        <taxon>Actinomycetes</taxon>
        <taxon>Micromonosporales</taxon>
        <taxon>Micromonosporaceae</taxon>
    </lineage>
</organism>